<dbReference type="PANTHER" id="PTHR43842">
    <property type="entry name" value="PROPIONYL-COA CARBOXYLASE BETA CHAIN"/>
    <property type="match status" value="1"/>
</dbReference>
<dbReference type="Proteomes" id="UP000235005">
    <property type="component" value="Unassembled WGS sequence"/>
</dbReference>
<dbReference type="InterPro" id="IPR011763">
    <property type="entry name" value="COA_CT_C"/>
</dbReference>
<gene>
    <name evidence="3" type="ORF">C0039_06390</name>
</gene>
<accession>A0A2N5X570</accession>
<dbReference type="SUPFAM" id="SSF52096">
    <property type="entry name" value="ClpP/crotonase"/>
    <property type="match status" value="2"/>
</dbReference>
<dbReference type="Pfam" id="PF00364">
    <property type="entry name" value="Biotin_lipoyl"/>
    <property type="match status" value="1"/>
</dbReference>
<dbReference type="RefSeq" id="WP_101517606.1">
    <property type="nucleotide sequence ID" value="NZ_PKUS01000005.1"/>
</dbReference>
<dbReference type="PANTHER" id="PTHR43842:SF2">
    <property type="entry name" value="PROPIONYL-COA CARBOXYLASE BETA CHAIN, MITOCHONDRIAL"/>
    <property type="match status" value="1"/>
</dbReference>
<protein>
    <submittedName>
        <fullName evidence="3">Biotin carboxylase</fullName>
    </submittedName>
</protein>
<dbReference type="InterPro" id="IPR034733">
    <property type="entry name" value="AcCoA_carboxyl_beta"/>
</dbReference>
<comment type="caution">
    <text evidence="3">The sequence shown here is derived from an EMBL/GenBank/DDBJ whole genome shotgun (WGS) entry which is preliminary data.</text>
</comment>
<name>A0A2N5X570_9GAMM</name>
<dbReference type="InterPro" id="IPR000089">
    <property type="entry name" value="Biotin_lipoyl"/>
</dbReference>
<dbReference type="InterPro" id="IPR029045">
    <property type="entry name" value="ClpP/crotonase-like_dom_sf"/>
</dbReference>
<dbReference type="PROSITE" id="PS50989">
    <property type="entry name" value="COA_CT_CTER"/>
    <property type="match status" value="1"/>
</dbReference>
<evidence type="ECO:0000259" key="1">
    <source>
        <dbReference type="PROSITE" id="PS50968"/>
    </source>
</evidence>
<dbReference type="SUPFAM" id="SSF51230">
    <property type="entry name" value="Single hybrid motif"/>
    <property type="match status" value="1"/>
</dbReference>
<dbReference type="InterPro" id="IPR011053">
    <property type="entry name" value="Single_hybrid_motif"/>
</dbReference>
<feature type="domain" description="CoA carboxyltransferase C-terminal" evidence="2">
    <location>
        <begin position="354"/>
        <end position="592"/>
    </location>
</feature>
<dbReference type="Gene3D" id="2.40.50.100">
    <property type="match status" value="1"/>
</dbReference>
<dbReference type="AlphaFoldDB" id="A0A2N5X570"/>
<dbReference type="GO" id="GO:0004658">
    <property type="term" value="F:propionyl-CoA carboxylase activity"/>
    <property type="evidence" value="ECO:0007669"/>
    <property type="project" value="TreeGrafter"/>
</dbReference>
<dbReference type="Gene3D" id="3.90.226.10">
    <property type="entry name" value="2-enoyl-CoA Hydratase, Chain A, domain 1"/>
    <property type="match status" value="2"/>
</dbReference>
<evidence type="ECO:0000259" key="2">
    <source>
        <dbReference type="PROSITE" id="PS50989"/>
    </source>
</evidence>
<dbReference type="InterPro" id="IPR051047">
    <property type="entry name" value="AccD/PCCB"/>
</dbReference>
<dbReference type="Pfam" id="PF01039">
    <property type="entry name" value="Carboxyl_trans"/>
    <property type="match status" value="1"/>
</dbReference>
<sequence>MQSNTIPIHSPMAAAVISIEVSAGDAVHAGQRLATVESMKLQSSVDAPQAGIVGVIHVRPGQTVQTDVVLMELIPETHSSDPAQPSQTSTGNDLVELHAWQAQSAMTQDAARPKAVGKRHAKGYRTARENLDDLIDAGSFVEYGQLAVAAQRGRRSLEDLRTNTPADGILTGLATINADIFGETASAAAVIVNDYTVLAGTQGFYHHMKLDRIIGVALDKQLPTIMYTEGGGGRPGDTDVQIGGGGLDVSSFVEWARLCDEVPTIAVNNGYCFAGNAALFGCADVRIATRSSWIGMAGPAMIEGGGLGQFAPTEIGPIEVQQKNAVVDLDAENEAHATALAKQLLSYTQGDLPEWDCAEQEALRTALPADRRFAYDVRHIIDTLADTASFMEITREFGTALVTGFMRIEGRALGVIANDCRGLGGALDCDASDKAARFLALCNKLGLPLVSLCDTPGFMVGPESEVEGAPRRMAALFRAGARLRVPMVTIILRKAYGLGAMAMAGGSFKIPVFTAAWPTGETGPMGLEGAVRLGFKKELAAEANDEARNALFNKLLDTLYEKGRATESAAATELDAVIDPADTRKIILRALC</sequence>
<dbReference type="CDD" id="cd06850">
    <property type="entry name" value="biotinyl_domain"/>
    <property type="match status" value="1"/>
</dbReference>
<dbReference type="EMBL" id="PKUS01000005">
    <property type="protein sequence ID" value="PLW69634.1"/>
    <property type="molecule type" value="Genomic_DNA"/>
</dbReference>
<organism evidence="3 4">
    <name type="scientific">Pseudohalioglobus lutimaris</name>
    <dbReference type="NCBI Taxonomy" id="1737061"/>
    <lineage>
        <taxon>Bacteria</taxon>
        <taxon>Pseudomonadati</taxon>
        <taxon>Pseudomonadota</taxon>
        <taxon>Gammaproteobacteria</taxon>
        <taxon>Cellvibrionales</taxon>
        <taxon>Halieaceae</taxon>
        <taxon>Pseudohalioglobus</taxon>
    </lineage>
</organism>
<dbReference type="PROSITE" id="PS50968">
    <property type="entry name" value="BIOTINYL_LIPOYL"/>
    <property type="match status" value="1"/>
</dbReference>
<feature type="domain" description="Lipoyl-binding" evidence="1">
    <location>
        <begin position="1"/>
        <end position="74"/>
    </location>
</feature>
<dbReference type="OrthoDB" id="9803706at2"/>
<proteinExistence type="predicted"/>
<keyword evidence="4" id="KW-1185">Reference proteome</keyword>
<evidence type="ECO:0000313" key="3">
    <source>
        <dbReference type="EMBL" id="PLW69634.1"/>
    </source>
</evidence>
<reference evidence="3 4" key="1">
    <citation type="submission" date="2018-01" db="EMBL/GenBank/DDBJ databases">
        <title>The draft genome sequence of Halioglobus lutimaris HF004.</title>
        <authorList>
            <person name="Du Z.-J."/>
            <person name="Shi M.-J."/>
        </authorList>
    </citation>
    <scope>NUCLEOTIDE SEQUENCE [LARGE SCALE GENOMIC DNA]</scope>
    <source>
        <strain evidence="3 4">HF004</strain>
    </source>
</reference>
<evidence type="ECO:0000313" key="4">
    <source>
        <dbReference type="Proteomes" id="UP000235005"/>
    </source>
</evidence>